<sequence length="55" mass="6876">MRWYVRELTDESAYDRYVTHVRHERPDAEVPSRRDFERMRTDRQEADPRQGFRCC</sequence>
<evidence type="ECO:0000256" key="1">
    <source>
        <dbReference type="SAM" id="MobiDB-lite"/>
    </source>
</evidence>
<feature type="region of interest" description="Disordered" evidence="1">
    <location>
        <begin position="28"/>
        <end position="55"/>
    </location>
</feature>
<keyword evidence="3" id="KW-1185">Reference proteome</keyword>
<evidence type="ECO:0000313" key="2">
    <source>
        <dbReference type="EMBL" id="MEJ8671066.1"/>
    </source>
</evidence>
<gene>
    <name evidence="2" type="ORF">WKI71_29710</name>
</gene>
<evidence type="ECO:0000313" key="3">
    <source>
        <dbReference type="Proteomes" id="UP001376459"/>
    </source>
</evidence>
<protein>
    <submittedName>
        <fullName evidence="2">YbdD/YjiX family protein</fullName>
    </submittedName>
</protein>
<organism evidence="2 3">
    <name type="scientific">Streptomyces machairae</name>
    <dbReference type="NCBI Taxonomy" id="3134109"/>
    <lineage>
        <taxon>Bacteria</taxon>
        <taxon>Bacillati</taxon>
        <taxon>Actinomycetota</taxon>
        <taxon>Actinomycetes</taxon>
        <taxon>Kitasatosporales</taxon>
        <taxon>Streptomycetaceae</taxon>
        <taxon>Streptomyces</taxon>
    </lineage>
</organism>
<dbReference type="Proteomes" id="UP001376459">
    <property type="component" value="Unassembled WGS sequence"/>
</dbReference>
<dbReference type="EMBL" id="JBBKAK010000001">
    <property type="protein sequence ID" value="MEJ8671066.1"/>
    <property type="molecule type" value="Genomic_DNA"/>
</dbReference>
<accession>A0ABU8URT8</accession>
<dbReference type="InterPro" id="IPR007423">
    <property type="entry name" value="Sel_put"/>
</dbReference>
<proteinExistence type="predicted"/>
<comment type="caution">
    <text evidence="2">The sequence shown here is derived from an EMBL/GenBank/DDBJ whole genome shotgun (WGS) entry which is preliminary data.</text>
</comment>
<dbReference type="Pfam" id="PF04328">
    <property type="entry name" value="Sel_put"/>
    <property type="match status" value="1"/>
</dbReference>
<reference evidence="2 3" key="1">
    <citation type="submission" date="2024-03" db="EMBL/GenBank/DDBJ databases">
        <title>Novel Streptomyces species of biotechnological and ecological value are a feature of Machair soil.</title>
        <authorList>
            <person name="Prole J.R."/>
            <person name="Goodfellow M."/>
            <person name="Allenby N."/>
            <person name="Ward A.C."/>
        </authorList>
    </citation>
    <scope>NUCLEOTIDE SEQUENCE [LARGE SCALE GENOMIC DNA]</scope>
    <source>
        <strain evidence="2 3">MS1.AVA.1</strain>
    </source>
</reference>
<name>A0ABU8URT8_9ACTN</name>